<dbReference type="InterPro" id="IPR001128">
    <property type="entry name" value="Cyt_P450"/>
</dbReference>
<dbReference type="OrthoDB" id="1470350at2759"/>
<dbReference type="SUPFAM" id="SSF48264">
    <property type="entry name" value="Cytochrome P450"/>
    <property type="match status" value="1"/>
</dbReference>
<keyword evidence="9" id="KW-0472">Membrane</keyword>
<feature type="transmembrane region" description="Helical" evidence="9">
    <location>
        <begin position="793"/>
        <end position="812"/>
    </location>
</feature>
<evidence type="ECO:0000256" key="9">
    <source>
        <dbReference type="SAM" id="Phobius"/>
    </source>
</evidence>
<evidence type="ECO:0000259" key="10">
    <source>
        <dbReference type="PROSITE" id="PS50850"/>
    </source>
</evidence>
<dbReference type="GO" id="GO:0016020">
    <property type="term" value="C:membrane"/>
    <property type="evidence" value="ECO:0007669"/>
    <property type="project" value="UniProtKB-SubCell"/>
</dbReference>
<dbReference type="VEuPathDB" id="FungiDB:SeMB42_g03385"/>
<comment type="cofactor">
    <cofactor evidence="8">
        <name>heme</name>
        <dbReference type="ChEBI" id="CHEBI:30413"/>
    </cofactor>
</comment>
<evidence type="ECO:0000256" key="7">
    <source>
        <dbReference type="ARBA" id="ARBA00023033"/>
    </source>
</evidence>
<dbReference type="InterPro" id="IPR011701">
    <property type="entry name" value="MFS"/>
</dbReference>
<dbReference type="PROSITE" id="PS50850">
    <property type="entry name" value="MFS"/>
    <property type="match status" value="1"/>
</dbReference>
<evidence type="ECO:0000256" key="5">
    <source>
        <dbReference type="ARBA" id="ARBA00023002"/>
    </source>
</evidence>
<keyword evidence="7" id="KW-0503">Monooxygenase</keyword>
<name>A0A507CUI7_9FUNG</name>
<dbReference type="PRINTS" id="PR00463">
    <property type="entry name" value="EP450I"/>
</dbReference>
<feature type="transmembrane region" description="Helical" evidence="9">
    <location>
        <begin position="770"/>
        <end position="787"/>
    </location>
</feature>
<feature type="transmembrane region" description="Helical" evidence="9">
    <location>
        <begin position="743"/>
        <end position="763"/>
    </location>
</feature>
<evidence type="ECO:0000256" key="3">
    <source>
        <dbReference type="ARBA" id="ARBA00022617"/>
    </source>
</evidence>
<evidence type="ECO:0000256" key="2">
    <source>
        <dbReference type="ARBA" id="ARBA00010617"/>
    </source>
</evidence>
<keyword evidence="5" id="KW-0560">Oxidoreductase</keyword>
<dbReference type="PANTHER" id="PTHR24291">
    <property type="entry name" value="CYTOCHROME P450 FAMILY 4"/>
    <property type="match status" value="1"/>
</dbReference>
<keyword evidence="3 8" id="KW-0349">Heme</keyword>
<evidence type="ECO:0000256" key="1">
    <source>
        <dbReference type="ARBA" id="ARBA00004141"/>
    </source>
</evidence>
<dbReference type="InterPro" id="IPR036259">
    <property type="entry name" value="MFS_trans_sf"/>
</dbReference>
<dbReference type="PANTHER" id="PTHR24291:SF50">
    <property type="entry name" value="BIFUNCTIONAL ALBAFLAVENONE MONOOXYGENASE_TERPENE SYNTHASE"/>
    <property type="match status" value="1"/>
</dbReference>
<comment type="subcellular location">
    <subcellularLocation>
        <location evidence="1">Membrane</location>
        <topology evidence="1">Multi-pass membrane protein</topology>
    </subcellularLocation>
</comment>
<keyword evidence="9" id="KW-1133">Transmembrane helix</keyword>
<accession>A0A507CUI7</accession>
<feature type="transmembrane region" description="Helical" evidence="9">
    <location>
        <begin position="833"/>
        <end position="852"/>
    </location>
</feature>
<dbReference type="GO" id="GO:0004497">
    <property type="term" value="F:monooxygenase activity"/>
    <property type="evidence" value="ECO:0007669"/>
    <property type="project" value="UniProtKB-KW"/>
</dbReference>
<dbReference type="PRINTS" id="PR00385">
    <property type="entry name" value="P450"/>
</dbReference>
<sequence length="895" mass="99211">MRQDIIFSTAAVVCAGVGVYLWTTLKKNKIPGPTGLPFVGALYEMLPYAREGRLHEFFHEMVKKYGPIFNLPLPGGQEMVVIADAKIARALLFNRVNGRVEKSDEFQKHTVLKQGMIALFGDQHKVHRKHLVNAFIPTQLNQTVEASCHYASQLMDLWKAQSPDGHPITVDIYKCMMAMTTDVLGRILFSYEFKALDRLSEIGDRSTFEAAMDMLTIAPAKRAGKPEFLWHYFGVSQDQVKEALKPVYDLLGDVINEKRAVVQQNGGKRQGQARDLVDLLLESDPETGKDKFSTREIVDEAATFYIGGHDTTASTLTWTFYELVQRPDVIAQLQEEIDNMLATGSPLDNIFISHFKYLDYVFSEILRLHPPTVMTNWRKAMTDLEDVRGYRITAGTRIMIAIREIQRSPEYWPDAEDFKPERWANLKPGNEYLPFSDGEYKCIGHKMATMEVKATLVAILSKYTPRFVPNQNSRGIYAATLALKNGYKVSPKFAMDFSSTGAAAHTPLCEMSTLTGVRNSGEYVALDARMSDEVAPEVDQTNEDGNNLVERGNHHIKNELTLYTMVKLNAFHFGYHFSNFLVGTVIVPEQIVQIVGNDAKGTGLSTVTLVSGIFNLFVAVVFGALNDRSTSVYGRRRPSIVAGTLMLCISLFFLWGDHSLAFYTIAYVFLTFSIIVATTPYQALISDVTHGTKNQGMISSLMGAATIVGSMYMLHDNVFIGNGEACFQGWSYNVLPAGLTPQTAVSVALIPLLALAPISALLMPKRKRKPVVYFSLVMFSLTCLIMLTTPPFWVVLFGSGVFGIGFGLFLSVEAAMALDTLPSSSDAGRDLSLWHSSSILPSIIGVPIAGGIRDFFQSVGDANGIKCLGYRMIYSFAIVYFMLGGWITSGITAFE</sequence>
<dbReference type="Pfam" id="PF07690">
    <property type="entry name" value="MFS_1"/>
    <property type="match status" value="1"/>
</dbReference>
<reference evidence="11 12" key="1">
    <citation type="journal article" date="2019" name="Sci. Rep.">
        <title>Comparative genomics of chytrid fungi reveal insights into the obligate biotrophic and pathogenic lifestyle of Synchytrium endobioticum.</title>
        <authorList>
            <person name="van de Vossenberg B.T.L.H."/>
            <person name="Warris S."/>
            <person name="Nguyen H.D.T."/>
            <person name="van Gent-Pelzer M.P.E."/>
            <person name="Joly D.L."/>
            <person name="van de Geest H.C."/>
            <person name="Bonants P.J.M."/>
            <person name="Smith D.S."/>
            <person name="Levesque C.A."/>
            <person name="van der Lee T.A.J."/>
        </authorList>
    </citation>
    <scope>NUCLEOTIDE SEQUENCE [LARGE SCALE GENOMIC DNA]</scope>
    <source>
        <strain evidence="11 12">LEV6574</strain>
    </source>
</reference>
<comment type="similarity">
    <text evidence="2">Belongs to the cytochrome P450 family.</text>
</comment>
<dbReference type="Pfam" id="PF13347">
    <property type="entry name" value="MFS_2"/>
    <property type="match status" value="1"/>
</dbReference>
<dbReference type="GO" id="GO:0022857">
    <property type="term" value="F:transmembrane transporter activity"/>
    <property type="evidence" value="ECO:0007669"/>
    <property type="project" value="InterPro"/>
</dbReference>
<keyword evidence="4 8" id="KW-0479">Metal-binding</keyword>
<feature type="transmembrane region" description="Helical" evidence="9">
    <location>
        <begin position="637"/>
        <end position="655"/>
    </location>
</feature>
<feature type="transmembrane region" description="Helical" evidence="9">
    <location>
        <begin position="696"/>
        <end position="714"/>
    </location>
</feature>
<dbReference type="GO" id="GO:0005506">
    <property type="term" value="F:iron ion binding"/>
    <property type="evidence" value="ECO:0007669"/>
    <property type="project" value="InterPro"/>
</dbReference>
<dbReference type="Gene3D" id="1.10.630.10">
    <property type="entry name" value="Cytochrome P450"/>
    <property type="match status" value="1"/>
</dbReference>
<evidence type="ECO:0000313" key="11">
    <source>
        <dbReference type="EMBL" id="TPX42796.1"/>
    </source>
</evidence>
<feature type="transmembrane region" description="Helical" evidence="9">
    <location>
        <begin position="603"/>
        <end position="625"/>
    </location>
</feature>
<evidence type="ECO:0000256" key="4">
    <source>
        <dbReference type="ARBA" id="ARBA00022723"/>
    </source>
</evidence>
<organism evidence="11 12">
    <name type="scientific">Synchytrium endobioticum</name>
    <dbReference type="NCBI Taxonomy" id="286115"/>
    <lineage>
        <taxon>Eukaryota</taxon>
        <taxon>Fungi</taxon>
        <taxon>Fungi incertae sedis</taxon>
        <taxon>Chytridiomycota</taxon>
        <taxon>Chytridiomycota incertae sedis</taxon>
        <taxon>Chytridiomycetes</taxon>
        <taxon>Synchytriales</taxon>
        <taxon>Synchytriaceae</taxon>
        <taxon>Synchytrium</taxon>
    </lineage>
</organism>
<feature type="transmembrane region" description="Helical" evidence="9">
    <location>
        <begin position="5"/>
        <end position="23"/>
    </location>
</feature>
<dbReference type="GO" id="GO:0016705">
    <property type="term" value="F:oxidoreductase activity, acting on paired donors, with incorporation or reduction of molecular oxygen"/>
    <property type="evidence" value="ECO:0007669"/>
    <property type="project" value="InterPro"/>
</dbReference>
<protein>
    <recommendedName>
        <fullName evidence="10">Major facilitator superfamily (MFS) profile domain-containing protein</fullName>
    </recommendedName>
</protein>
<gene>
    <name evidence="11" type="ORF">SeLEV6574_g05410</name>
</gene>
<proteinExistence type="inferred from homology"/>
<feature type="domain" description="Major facilitator superfamily (MFS) profile" evidence="10">
    <location>
        <begin position="659"/>
        <end position="895"/>
    </location>
</feature>
<dbReference type="EMBL" id="QEAM01000253">
    <property type="protein sequence ID" value="TPX42796.1"/>
    <property type="molecule type" value="Genomic_DNA"/>
</dbReference>
<keyword evidence="6 8" id="KW-0408">Iron</keyword>
<feature type="binding site" description="axial binding residue" evidence="8">
    <location>
        <position position="442"/>
    </location>
    <ligand>
        <name>heme</name>
        <dbReference type="ChEBI" id="CHEBI:30413"/>
    </ligand>
    <ligandPart>
        <name>Fe</name>
        <dbReference type="ChEBI" id="CHEBI:18248"/>
    </ligandPart>
</feature>
<dbReference type="SUPFAM" id="SSF103473">
    <property type="entry name" value="MFS general substrate transporter"/>
    <property type="match status" value="2"/>
</dbReference>
<dbReference type="Pfam" id="PF00067">
    <property type="entry name" value="p450"/>
    <property type="match status" value="1"/>
</dbReference>
<dbReference type="VEuPathDB" id="FungiDB:SeMB42_g03384"/>
<dbReference type="GO" id="GO:0020037">
    <property type="term" value="F:heme binding"/>
    <property type="evidence" value="ECO:0007669"/>
    <property type="project" value="InterPro"/>
</dbReference>
<keyword evidence="9" id="KW-0812">Transmembrane</keyword>
<dbReference type="InterPro" id="IPR036396">
    <property type="entry name" value="Cyt_P450_sf"/>
</dbReference>
<dbReference type="Proteomes" id="UP000320475">
    <property type="component" value="Unassembled WGS sequence"/>
</dbReference>
<evidence type="ECO:0000313" key="12">
    <source>
        <dbReference type="Proteomes" id="UP000320475"/>
    </source>
</evidence>
<dbReference type="Gene3D" id="1.20.1250.20">
    <property type="entry name" value="MFS general substrate transporter like domains"/>
    <property type="match status" value="2"/>
</dbReference>
<evidence type="ECO:0000256" key="8">
    <source>
        <dbReference type="PIRSR" id="PIRSR602401-1"/>
    </source>
</evidence>
<dbReference type="AlphaFoldDB" id="A0A507CUI7"/>
<feature type="transmembrane region" description="Helical" evidence="9">
    <location>
        <begin position="661"/>
        <end position="684"/>
    </location>
</feature>
<dbReference type="InterPro" id="IPR050196">
    <property type="entry name" value="Cytochrome_P450_Monoox"/>
</dbReference>
<evidence type="ECO:0000256" key="6">
    <source>
        <dbReference type="ARBA" id="ARBA00023004"/>
    </source>
</evidence>
<dbReference type="InterPro" id="IPR002401">
    <property type="entry name" value="Cyt_P450_E_grp-I"/>
</dbReference>
<feature type="transmembrane region" description="Helical" evidence="9">
    <location>
        <begin position="872"/>
        <end position="894"/>
    </location>
</feature>
<dbReference type="InterPro" id="IPR020846">
    <property type="entry name" value="MFS_dom"/>
</dbReference>
<comment type="caution">
    <text evidence="11">The sequence shown here is derived from an EMBL/GenBank/DDBJ whole genome shotgun (WGS) entry which is preliminary data.</text>
</comment>